<evidence type="ECO:0000313" key="2">
    <source>
        <dbReference type="Proteomes" id="UP000008204"/>
    </source>
</evidence>
<dbReference type="InterPro" id="IPR052226">
    <property type="entry name" value="UPF0332_toxin"/>
</dbReference>
<keyword evidence="2" id="KW-1185">Reference proteome</keyword>
<protein>
    <submittedName>
        <fullName evidence="1">Uncharacterized protein</fullName>
    </submittedName>
</protein>
<dbReference type="STRING" id="41431.PCC8801_2141"/>
<accession>B7K026</accession>
<dbReference type="PANTHER" id="PTHR36565">
    <property type="entry name" value="UPF0332 PROTEIN TM_1000"/>
    <property type="match status" value="1"/>
</dbReference>
<dbReference type="EMBL" id="CP001287">
    <property type="protein sequence ID" value="ACK66173.1"/>
    <property type="molecule type" value="Genomic_DNA"/>
</dbReference>
<gene>
    <name evidence="1" type="ordered locus">PCC8801_2141</name>
</gene>
<dbReference type="PANTHER" id="PTHR36565:SF1">
    <property type="entry name" value="UPF0332 PROTEIN TM_1000"/>
    <property type="match status" value="1"/>
</dbReference>
<proteinExistence type="predicted"/>
<dbReference type="HOGENOM" id="CLU_2989103_0_0_3"/>
<dbReference type="OrthoDB" id="5767335at2"/>
<organism evidence="1 2">
    <name type="scientific">Rippkaea orientalis (strain PCC 8801 / RF-1)</name>
    <name type="common">Cyanothece sp. (strain PCC 8801)</name>
    <dbReference type="NCBI Taxonomy" id="41431"/>
    <lineage>
        <taxon>Bacteria</taxon>
        <taxon>Bacillati</taxon>
        <taxon>Cyanobacteriota</taxon>
        <taxon>Cyanophyceae</taxon>
        <taxon>Oscillatoriophycideae</taxon>
        <taxon>Chroococcales</taxon>
        <taxon>Aphanothecaceae</taxon>
        <taxon>Rippkaea</taxon>
        <taxon>Rippkaea orientalis</taxon>
    </lineage>
</organism>
<evidence type="ECO:0000313" key="1">
    <source>
        <dbReference type="EMBL" id="ACK66173.1"/>
    </source>
</evidence>
<dbReference type="eggNOG" id="COG1895">
    <property type="taxonomic scope" value="Bacteria"/>
</dbReference>
<dbReference type="Gene3D" id="1.20.120.330">
    <property type="entry name" value="Nucleotidyltransferases domain 2"/>
    <property type="match status" value="1"/>
</dbReference>
<dbReference type="AlphaFoldDB" id="B7K026"/>
<sequence length="57" mass="6501">MFYAIESLLLEKILSFSSHAAVISAFGREFVKTEIIPQEFHRLLINAQDLRNTGDYG</sequence>
<dbReference type="Proteomes" id="UP000008204">
    <property type="component" value="Chromosome"/>
</dbReference>
<dbReference type="KEGG" id="cyp:PCC8801_2141"/>
<reference evidence="2" key="1">
    <citation type="journal article" date="2011" name="MBio">
        <title>Novel metabolic attributes of the genus Cyanothece, comprising a group of unicellular nitrogen-fixing Cyanobacteria.</title>
        <authorList>
            <person name="Bandyopadhyay A."/>
            <person name="Elvitigala T."/>
            <person name="Welsh E."/>
            <person name="Stockel J."/>
            <person name="Liberton M."/>
            <person name="Min H."/>
            <person name="Sherman L.A."/>
            <person name="Pakrasi H.B."/>
        </authorList>
    </citation>
    <scope>NUCLEOTIDE SEQUENCE [LARGE SCALE GENOMIC DNA]</scope>
    <source>
        <strain evidence="2">PCC 8801</strain>
    </source>
</reference>
<dbReference type="RefSeq" id="WP_012595441.1">
    <property type="nucleotide sequence ID" value="NC_011726.1"/>
</dbReference>
<name>B7K026_RIPO1</name>